<proteinExistence type="predicted"/>
<reference evidence="3 4" key="1">
    <citation type="submission" date="2019-10" db="EMBL/GenBank/DDBJ databases">
        <title>A soil myxobacterium in the family Polyangiaceae.</title>
        <authorList>
            <person name="Li Y."/>
            <person name="Wang J."/>
        </authorList>
    </citation>
    <scope>NUCLEOTIDE SEQUENCE [LARGE SCALE GENOMIC DNA]</scope>
    <source>
        <strain evidence="3 4">DSM 14734</strain>
    </source>
</reference>
<keyword evidence="4" id="KW-1185">Reference proteome</keyword>
<protein>
    <recommendedName>
        <fullName evidence="5">VCBS repeat-containing protein</fullName>
    </recommendedName>
</protein>
<dbReference type="InterPro" id="IPR018247">
    <property type="entry name" value="EF_Hand_1_Ca_BS"/>
</dbReference>
<dbReference type="OrthoDB" id="5380843at2"/>
<name>A0A6N7PQB0_9BACT</name>
<dbReference type="Proteomes" id="UP000440224">
    <property type="component" value="Unassembled WGS sequence"/>
</dbReference>
<evidence type="ECO:0008006" key="5">
    <source>
        <dbReference type="Google" id="ProtNLM"/>
    </source>
</evidence>
<dbReference type="AlphaFoldDB" id="A0A6N7PQB0"/>
<dbReference type="EMBL" id="WJIE01000006">
    <property type="protein sequence ID" value="MRG94392.1"/>
    <property type="molecule type" value="Genomic_DNA"/>
</dbReference>
<dbReference type="PROSITE" id="PS51257">
    <property type="entry name" value="PROKAR_LIPOPROTEIN"/>
    <property type="match status" value="1"/>
</dbReference>
<dbReference type="SUPFAM" id="SSF69318">
    <property type="entry name" value="Integrin alpha N-terminal domain"/>
    <property type="match status" value="1"/>
</dbReference>
<feature type="signal peptide" evidence="2">
    <location>
        <begin position="1"/>
        <end position="19"/>
    </location>
</feature>
<dbReference type="InterPro" id="IPR013517">
    <property type="entry name" value="FG-GAP"/>
</dbReference>
<evidence type="ECO:0000313" key="4">
    <source>
        <dbReference type="Proteomes" id="UP000440224"/>
    </source>
</evidence>
<sequence>MRRRFGILVLSSSAAVLVAALGQGCGDGGSSTGGAGASGSATGTGGMGGASSSSGTGGDDTLFDAGSCPPGEACDGGVCAGGVCCVVELACGDACCGGGQVCSFQKCVAPGASCAESGDCAAGEYCELSLGDPQGGDAGMDAGCMGGAALPSGKCLPKPPTCAPGMPPPEPGAPLTCLESCQYKPAPSTFAPELKFAWGGLLAPPYSTDVMMSPIVIELDDDDCDGKVTAKDIPEIVFATFTNGNYQGAGVLHAISVVGGQVVEKWSAAGIHPTKQLAGGNIDGAPGNEVVGCAEGVDGGVRALRGDGTELWATPPMRCFMPTIADVDGDGTVEVVVEDGILDGATGVMEAPFSAPLASSFVVSDVTGDGALDIVTGSQAFDAKGVLLVDTQTANGSNFYATQDWKSPWPAVADFDADGKPEVVVVDNLNHALVVWRYDAAAPGGFTIVRPALDINGPLSPSLCPAGSWGNTHGGGPPTIADFNGDGTPDVAMAGGVGYAVLDGKKLVDPAVQGVDTFLWIKQTSDCSSASTGSTVFDFDGDGKAEVVYSDQQRLRVYEGPTGEVLWERCNTTATLIENPVVADVDNDGHADIVAVSNAYGQASASLQCNDGAANAQSGVRIFGDTAGKWVRTRRVWNEHAYHITNVEEDGTIPTKEPPNYLQPGLNNFRQNKQPGSEFAAPDAIVSVGPFCGGPYALVAVVRNVGEASLPAGVVVGFYKGNHPNGELLGQATTSKVLYPAESESVVLPLAAAPGDVTNGQTPIYAVVDDVGAPPHPTWTECRTDNNVSASASGACNSPK</sequence>
<dbReference type="RefSeq" id="WP_153821252.1">
    <property type="nucleotide sequence ID" value="NZ_WJIE01000006.1"/>
</dbReference>
<evidence type="ECO:0000313" key="3">
    <source>
        <dbReference type="EMBL" id="MRG94392.1"/>
    </source>
</evidence>
<dbReference type="Gene3D" id="2.130.10.130">
    <property type="entry name" value="Integrin alpha, N-terminal"/>
    <property type="match status" value="1"/>
</dbReference>
<evidence type="ECO:0000256" key="2">
    <source>
        <dbReference type="SAM" id="SignalP"/>
    </source>
</evidence>
<dbReference type="InterPro" id="IPR028994">
    <property type="entry name" value="Integrin_alpha_N"/>
</dbReference>
<accession>A0A6N7PQB0</accession>
<dbReference type="PANTHER" id="PTHR45460">
    <property type="entry name" value="SIMILAR TO CYSTEINE PROTEINASE"/>
    <property type="match status" value="1"/>
</dbReference>
<organism evidence="3 4">
    <name type="scientific">Polyangium spumosum</name>
    <dbReference type="NCBI Taxonomy" id="889282"/>
    <lineage>
        <taxon>Bacteria</taxon>
        <taxon>Pseudomonadati</taxon>
        <taxon>Myxococcota</taxon>
        <taxon>Polyangia</taxon>
        <taxon>Polyangiales</taxon>
        <taxon>Polyangiaceae</taxon>
        <taxon>Polyangium</taxon>
    </lineage>
</organism>
<comment type="caution">
    <text evidence="3">The sequence shown here is derived from an EMBL/GenBank/DDBJ whole genome shotgun (WGS) entry which is preliminary data.</text>
</comment>
<keyword evidence="1 2" id="KW-0732">Signal</keyword>
<dbReference type="InterPro" id="IPR013783">
    <property type="entry name" value="Ig-like_fold"/>
</dbReference>
<feature type="chain" id="PRO_5026739633" description="VCBS repeat-containing protein" evidence="2">
    <location>
        <begin position="20"/>
        <end position="800"/>
    </location>
</feature>
<dbReference type="Pfam" id="PF13517">
    <property type="entry name" value="FG-GAP_3"/>
    <property type="match status" value="2"/>
</dbReference>
<gene>
    <name evidence="3" type="ORF">GF068_21075</name>
</gene>
<evidence type="ECO:0000256" key="1">
    <source>
        <dbReference type="ARBA" id="ARBA00022729"/>
    </source>
</evidence>
<dbReference type="Gene3D" id="2.60.40.10">
    <property type="entry name" value="Immunoglobulins"/>
    <property type="match status" value="1"/>
</dbReference>
<dbReference type="PROSITE" id="PS00018">
    <property type="entry name" value="EF_HAND_1"/>
    <property type="match status" value="1"/>
</dbReference>
<dbReference type="PANTHER" id="PTHR45460:SF2">
    <property type="entry name" value="ALPHA 1,3 GLUCANASE, GH71 FAMILY (EUROFUNG)"/>
    <property type="match status" value="1"/>
</dbReference>